<name>A0AAE0K8S7_9PEZI</name>
<keyword evidence="2" id="KW-1185">Reference proteome</keyword>
<proteinExistence type="predicted"/>
<gene>
    <name evidence="1" type="ORF">B0H63DRAFT_290114</name>
</gene>
<dbReference type="AlphaFoldDB" id="A0AAE0K8S7"/>
<protein>
    <submittedName>
        <fullName evidence="1">Uncharacterized protein</fullName>
    </submittedName>
</protein>
<reference evidence="1" key="1">
    <citation type="journal article" date="2023" name="Mol. Phylogenet. Evol.">
        <title>Genome-scale phylogeny and comparative genomics of the fungal order Sordariales.</title>
        <authorList>
            <person name="Hensen N."/>
            <person name="Bonometti L."/>
            <person name="Westerberg I."/>
            <person name="Brannstrom I.O."/>
            <person name="Guillou S."/>
            <person name="Cros-Aarteil S."/>
            <person name="Calhoun S."/>
            <person name="Haridas S."/>
            <person name="Kuo A."/>
            <person name="Mondo S."/>
            <person name="Pangilinan J."/>
            <person name="Riley R."/>
            <person name="LaButti K."/>
            <person name="Andreopoulos B."/>
            <person name="Lipzen A."/>
            <person name="Chen C."/>
            <person name="Yan M."/>
            <person name="Daum C."/>
            <person name="Ng V."/>
            <person name="Clum A."/>
            <person name="Steindorff A."/>
            <person name="Ohm R.A."/>
            <person name="Martin F."/>
            <person name="Silar P."/>
            <person name="Natvig D.O."/>
            <person name="Lalanne C."/>
            <person name="Gautier V."/>
            <person name="Ament-Velasquez S.L."/>
            <person name="Kruys A."/>
            <person name="Hutchinson M.I."/>
            <person name="Powell A.J."/>
            <person name="Barry K."/>
            <person name="Miller A.N."/>
            <person name="Grigoriev I.V."/>
            <person name="Debuchy R."/>
            <person name="Gladieux P."/>
            <person name="Hiltunen Thoren M."/>
            <person name="Johannesson H."/>
        </authorList>
    </citation>
    <scope>NUCLEOTIDE SEQUENCE</scope>
    <source>
        <strain evidence="1">CBS 232.78</strain>
    </source>
</reference>
<organism evidence="1 2">
    <name type="scientific">Podospora didyma</name>
    <dbReference type="NCBI Taxonomy" id="330526"/>
    <lineage>
        <taxon>Eukaryota</taxon>
        <taxon>Fungi</taxon>
        <taxon>Dikarya</taxon>
        <taxon>Ascomycota</taxon>
        <taxon>Pezizomycotina</taxon>
        <taxon>Sordariomycetes</taxon>
        <taxon>Sordariomycetidae</taxon>
        <taxon>Sordariales</taxon>
        <taxon>Podosporaceae</taxon>
        <taxon>Podospora</taxon>
    </lineage>
</organism>
<comment type="caution">
    <text evidence="1">The sequence shown here is derived from an EMBL/GenBank/DDBJ whole genome shotgun (WGS) entry which is preliminary data.</text>
</comment>
<dbReference type="Proteomes" id="UP001285441">
    <property type="component" value="Unassembled WGS sequence"/>
</dbReference>
<evidence type="ECO:0000313" key="1">
    <source>
        <dbReference type="EMBL" id="KAK3372219.1"/>
    </source>
</evidence>
<dbReference type="EMBL" id="JAULSW010000008">
    <property type="protein sequence ID" value="KAK3372219.1"/>
    <property type="molecule type" value="Genomic_DNA"/>
</dbReference>
<evidence type="ECO:0000313" key="2">
    <source>
        <dbReference type="Proteomes" id="UP001285441"/>
    </source>
</evidence>
<accession>A0AAE0K8S7</accession>
<sequence>MSYLNRMPPELSDILDASSVVAASVFLLSARNIMRQHKLADHRWLRIEEGSGQQSPGPFAHADPHSRLAAAVSGPGVGRRVHRGAGTVSYWTTAARYQPAFTLGGRIWCPTEARGRERRRRSNRVLAGCSKLESRRCKALNAWHAACTTRSMKADPWWGAKNPYASGIFPAAIDHQKRVANSMQVAERQLVERKERTYRIIKREKG</sequence>
<reference evidence="1" key="2">
    <citation type="submission" date="2023-06" db="EMBL/GenBank/DDBJ databases">
        <authorList>
            <consortium name="Lawrence Berkeley National Laboratory"/>
            <person name="Haridas S."/>
            <person name="Hensen N."/>
            <person name="Bonometti L."/>
            <person name="Westerberg I."/>
            <person name="Brannstrom I.O."/>
            <person name="Guillou S."/>
            <person name="Cros-Aarteil S."/>
            <person name="Calhoun S."/>
            <person name="Kuo A."/>
            <person name="Mondo S."/>
            <person name="Pangilinan J."/>
            <person name="Riley R."/>
            <person name="LaButti K."/>
            <person name="Andreopoulos B."/>
            <person name="Lipzen A."/>
            <person name="Chen C."/>
            <person name="Yanf M."/>
            <person name="Daum C."/>
            <person name="Ng V."/>
            <person name="Clum A."/>
            <person name="Steindorff A."/>
            <person name="Ohm R."/>
            <person name="Martin F."/>
            <person name="Silar P."/>
            <person name="Natvig D."/>
            <person name="Lalanne C."/>
            <person name="Gautier V."/>
            <person name="Ament-velasquez S.L."/>
            <person name="Kruys A."/>
            <person name="Hutchinson M.I."/>
            <person name="Powell A.J."/>
            <person name="Barry K."/>
            <person name="Miller A.N."/>
            <person name="Grigoriev I.V."/>
            <person name="Debuchy R."/>
            <person name="Gladieux P."/>
            <person name="Thoren M.H."/>
            <person name="Johannesson H."/>
        </authorList>
    </citation>
    <scope>NUCLEOTIDE SEQUENCE</scope>
    <source>
        <strain evidence="1">CBS 232.78</strain>
    </source>
</reference>